<evidence type="ECO:0000256" key="1">
    <source>
        <dbReference type="ARBA" id="ARBA00022679"/>
    </source>
</evidence>
<evidence type="ECO:0000313" key="3">
    <source>
        <dbReference type="EMBL" id="SLN72229.1"/>
    </source>
</evidence>
<keyword evidence="4" id="KW-1185">Reference proteome</keyword>
<feature type="region of interest" description="Disordered" evidence="2">
    <location>
        <begin position="44"/>
        <end position="64"/>
    </location>
</feature>
<protein>
    <submittedName>
        <fullName evidence="3">Succinyl-CoA:(R)-benzylsuccinate CoA-transferase subunit BbsF</fullName>
        <ecNumber evidence="3">2.8.3.15</ecNumber>
    </submittedName>
</protein>
<dbReference type="Gene3D" id="3.40.50.10540">
    <property type="entry name" value="Crotonobetainyl-coa:carnitine coa-transferase, domain 1"/>
    <property type="match status" value="1"/>
</dbReference>
<dbReference type="Gene3D" id="3.30.1540.10">
    <property type="entry name" value="formyl-coa transferase, domain 3"/>
    <property type="match status" value="1"/>
</dbReference>
<dbReference type="SUPFAM" id="SSF89796">
    <property type="entry name" value="CoA-transferase family III (CaiB/BaiF)"/>
    <property type="match status" value="1"/>
</dbReference>
<dbReference type="InterPro" id="IPR050509">
    <property type="entry name" value="CoA-transferase_III"/>
</dbReference>
<dbReference type="Pfam" id="PF02515">
    <property type="entry name" value="CoA_transf_3"/>
    <property type="match status" value="1"/>
</dbReference>
<evidence type="ECO:0000256" key="2">
    <source>
        <dbReference type="SAM" id="MobiDB-lite"/>
    </source>
</evidence>
<dbReference type="EMBL" id="FWFO01000007">
    <property type="protein sequence ID" value="SLN72229.1"/>
    <property type="molecule type" value="Genomic_DNA"/>
</dbReference>
<organism evidence="3 4">
    <name type="scientific">Falsiruegeria litorea R37</name>
    <dbReference type="NCBI Taxonomy" id="1200284"/>
    <lineage>
        <taxon>Bacteria</taxon>
        <taxon>Pseudomonadati</taxon>
        <taxon>Pseudomonadota</taxon>
        <taxon>Alphaproteobacteria</taxon>
        <taxon>Rhodobacterales</taxon>
        <taxon>Roseobacteraceae</taxon>
        <taxon>Falsiruegeria</taxon>
    </lineage>
</organism>
<gene>
    <name evidence="3" type="primary">bbsF_5</name>
    <name evidence="3" type="ORF">TRL7639_04294</name>
</gene>
<dbReference type="GO" id="GO:0033877">
    <property type="term" value="F:succinyl-CoA:(R)-benzylsuccinate CoA-transferase activity"/>
    <property type="evidence" value="ECO:0007669"/>
    <property type="project" value="UniProtKB-EC"/>
</dbReference>
<dbReference type="InterPro" id="IPR023606">
    <property type="entry name" value="CoA-Trfase_III_dom_1_sf"/>
</dbReference>
<dbReference type="PANTHER" id="PTHR48228:SF6">
    <property type="entry name" value="L-CARNITINE COA-TRANSFERASE"/>
    <property type="match status" value="1"/>
</dbReference>
<dbReference type="InterPro" id="IPR044855">
    <property type="entry name" value="CoA-Trfase_III_dom3_sf"/>
</dbReference>
<dbReference type="InterPro" id="IPR003673">
    <property type="entry name" value="CoA-Trfase_fam_III"/>
</dbReference>
<dbReference type="EC" id="2.8.3.15" evidence="3"/>
<dbReference type="PANTHER" id="PTHR48228">
    <property type="entry name" value="SUCCINYL-COA--D-CITRAMALATE COA-TRANSFERASE"/>
    <property type="match status" value="1"/>
</dbReference>
<accession>A0A1Y5TTF8</accession>
<sequence length="406" mass="43737">MSERNDLPLDGVRVIDLSSTIAGPAATRHMSDFGAQVIKIETRRRPDIARRAPPQRHAPDPLDQSGYFSAYNAGKLSLSLDLARPGAHDVLRRLVEKSDVLVEAFRPGVMEGLGLPPAVIQGWNPNLILARHSLQGQTGPRSGLRGFGHLAAAATGWFDVTGPSDGPPVGPFSAYTDFLAWPVLLTAILVALEEREITGCGSLIDHAHVDTSAYFAAPELLAAQRGKEPVRDGCHDLGRCPNNVYPCSGQDEWCAITVASDREWLLLIAALGLEEKAELPISAGVAARKKKEAQIDAAIAARTCTMTCDALQTLLVDIGIAAVRVYRAQDLFDDPQLAARGVFRQLDHPGHGRHAVLGHSFRFDRLDAGPHRAFPTLGADSDNICRDILGMDEDELADLHDTGVLS</sequence>
<evidence type="ECO:0000313" key="4">
    <source>
        <dbReference type="Proteomes" id="UP000193077"/>
    </source>
</evidence>
<proteinExistence type="predicted"/>
<dbReference type="AlphaFoldDB" id="A0A1Y5TTF8"/>
<dbReference type="RefSeq" id="WP_165759874.1">
    <property type="nucleotide sequence ID" value="NZ_FWFO01000007.1"/>
</dbReference>
<keyword evidence="1 3" id="KW-0808">Transferase</keyword>
<dbReference type="Proteomes" id="UP000193077">
    <property type="component" value="Unassembled WGS sequence"/>
</dbReference>
<name>A0A1Y5TTF8_9RHOB</name>
<reference evidence="3 4" key="1">
    <citation type="submission" date="2017-03" db="EMBL/GenBank/DDBJ databases">
        <authorList>
            <person name="Afonso C.L."/>
            <person name="Miller P.J."/>
            <person name="Scott M.A."/>
            <person name="Spackman E."/>
            <person name="Goraichik I."/>
            <person name="Dimitrov K.M."/>
            <person name="Suarez D.L."/>
            <person name="Swayne D.E."/>
        </authorList>
    </citation>
    <scope>NUCLEOTIDE SEQUENCE [LARGE SCALE GENOMIC DNA]</scope>
    <source>
        <strain evidence="3 4">CECT 7639</strain>
    </source>
</reference>